<dbReference type="EMBL" id="MCFJ01000002">
    <property type="protein sequence ID" value="ORY70399.1"/>
    <property type="molecule type" value="Genomic_DNA"/>
</dbReference>
<name>A0A1Y2EFQ9_9PEZI</name>
<gene>
    <name evidence="1" type="ORF">BCR38DRAFT_481533</name>
</gene>
<reference evidence="1 2" key="1">
    <citation type="submission" date="2016-07" db="EMBL/GenBank/DDBJ databases">
        <title>Pervasive Adenine N6-methylation of Active Genes in Fungi.</title>
        <authorList>
            <consortium name="DOE Joint Genome Institute"/>
            <person name="Mondo S.J."/>
            <person name="Dannebaum R.O."/>
            <person name="Kuo R.C."/>
            <person name="Labutti K."/>
            <person name="Haridas S."/>
            <person name="Kuo A."/>
            <person name="Salamov A."/>
            <person name="Ahrendt S.R."/>
            <person name="Lipzen A."/>
            <person name="Sullivan W."/>
            <person name="Andreopoulos W.B."/>
            <person name="Clum A."/>
            <person name="Lindquist E."/>
            <person name="Daum C."/>
            <person name="Ramamoorthy G.K."/>
            <person name="Gryganskyi A."/>
            <person name="Culley D."/>
            <person name="Magnuson J.K."/>
            <person name="James T.Y."/>
            <person name="O'Malley M.A."/>
            <person name="Stajich J.E."/>
            <person name="Spatafora J.W."/>
            <person name="Visel A."/>
            <person name="Grigoriev I.V."/>
        </authorList>
    </citation>
    <scope>NUCLEOTIDE SEQUENCE [LARGE SCALE GENOMIC DNA]</scope>
    <source>
        <strain evidence="1 2">CBS 129021</strain>
    </source>
</reference>
<proteinExistence type="predicted"/>
<dbReference type="Proteomes" id="UP000193689">
    <property type="component" value="Unassembled WGS sequence"/>
</dbReference>
<dbReference type="GeneID" id="63779601"/>
<accession>A0A1Y2EFQ9</accession>
<organism evidence="1 2">
    <name type="scientific">Pseudomassariella vexata</name>
    <dbReference type="NCBI Taxonomy" id="1141098"/>
    <lineage>
        <taxon>Eukaryota</taxon>
        <taxon>Fungi</taxon>
        <taxon>Dikarya</taxon>
        <taxon>Ascomycota</taxon>
        <taxon>Pezizomycotina</taxon>
        <taxon>Sordariomycetes</taxon>
        <taxon>Xylariomycetidae</taxon>
        <taxon>Amphisphaeriales</taxon>
        <taxon>Pseudomassariaceae</taxon>
        <taxon>Pseudomassariella</taxon>
    </lineage>
</organism>
<evidence type="ECO:0000313" key="1">
    <source>
        <dbReference type="EMBL" id="ORY70399.1"/>
    </source>
</evidence>
<dbReference type="RefSeq" id="XP_040720349.1">
    <property type="nucleotide sequence ID" value="XM_040863389.1"/>
</dbReference>
<sequence length="224" mass="24768">MSTPGNPNPHLAAIDIVGPSIPSGTLKELNKRMDETGDRLAARFNSIDDTLYEMLQMMKSIKAKVDTFCPDPSDNLEGSEAYESVRDDGEFDSGQGSTTIITRHDRHARYTGNKRLPDGSLNLQRVAQGISGLPMTGQETQIQSIWPQVTLPQEAKKLGETQSKNKVNISAGLRLVRADDRVFDKLGQIQTLLKIALVPYKLWASRVALELSGDFHQYCKGIKL</sequence>
<dbReference type="OrthoDB" id="4771581at2759"/>
<evidence type="ECO:0000313" key="2">
    <source>
        <dbReference type="Proteomes" id="UP000193689"/>
    </source>
</evidence>
<keyword evidence="2" id="KW-1185">Reference proteome</keyword>
<dbReference type="AlphaFoldDB" id="A0A1Y2EFQ9"/>
<protein>
    <submittedName>
        <fullName evidence="1">Uncharacterized protein</fullName>
    </submittedName>
</protein>
<dbReference type="InParanoid" id="A0A1Y2EFQ9"/>
<comment type="caution">
    <text evidence="1">The sequence shown here is derived from an EMBL/GenBank/DDBJ whole genome shotgun (WGS) entry which is preliminary data.</text>
</comment>